<name>A0ABP6G6A1_9ACTN</name>
<proteinExistence type="predicted"/>
<protein>
    <submittedName>
        <fullName evidence="2">HD domain-containing protein</fullName>
    </submittedName>
</protein>
<dbReference type="Pfam" id="PF13328">
    <property type="entry name" value="HD_4"/>
    <property type="match status" value="1"/>
</dbReference>
<dbReference type="SUPFAM" id="SSF109604">
    <property type="entry name" value="HD-domain/PDEase-like"/>
    <property type="match status" value="1"/>
</dbReference>
<dbReference type="PANTHER" id="PTHR46246">
    <property type="entry name" value="GUANOSINE-3',5'-BIS(DIPHOSPHATE) 3'-PYROPHOSPHOHYDROLASE MESH1"/>
    <property type="match status" value="1"/>
</dbReference>
<feature type="domain" description="HD/PDEase" evidence="1">
    <location>
        <begin position="22"/>
        <end position="122"/>
    </location>
</feature>
<dbReference type="EMBL" id="BAAASL010000009">
    <property type="protein sequence ID" value="GAA2716871.1"/>
    <property type="molecule type" value="Genomic_DNA"/>
</dbReference>
<dbReference type="PANTHER" id="PTHR46246:SF1">
    <property type="entry name" value="GUANOSINE-3',5'-BIS(DIPHOSPHATE) 3'-PYROPHOSPHOHYDROLASE MESH1"/>
    <property type="match status" value="1"/>
</dbReference>
<evidence type="ECO:0000313" key="3">
    <source>
        <dbReference type="Proteomes" id="UP001500886"/>
    </source>
</evidence>
<dbReference type="InterPro" id="IPR052194">
    <property type="entry name" value="MESH1"/>
</dbReference>
<gene>
    <name evidence="2" type="ORF">GCM10010315_28860</name>
</gene>
<sequence length="172" mass="18404">MTTLSAVDRLAERAHAGQVDKAGAPYVEHVRAVAAGLAPFGPELQMAGLLHDVLEDTEWTADALRAAGVPDRVVAVVEAVTDEPGVSYEEKIRRIARDPDAVLVKIADNAHNSRPDRAAGLAPDRRERLAAKYAGARAVLWPAAEAEDVEAILRIVNPHLLPELPHRAGPVT</sequence>
<dbReference type="Gene3D" id="1.10.3210.10">
    <property type="entry name" value="Hypothetical protein af1432"/>
    <property type="match status" value="1"/>
</dbReference>
<reference evidence="3" key="1">
    <citation type="journal article" date="2019" name="Int. J. Syst. Evol. Microbiol.">
        <title>The Global Catalogue of Microorganisms (GCM) 10K type strain sequencing project: providing services to taxonomists for standard genome sequencing and annotation.</title>
        <authorList>
            <consortium name="The Broad Institute Genomics Platform"/>
            <consortium name="The Broad Institute Genome Sequencing Center for Infectious Disease"/>
            <person name="Wu L."/>
            <person name="Ma J."/>
        </authorList>
    </citation>
    <scope>NUCLEOTIDE SEQUENCE [LARGE SCALE GENOMIC DNA]</scope>
    <source>
        <strain evidence="3">JCM 4542</strain>
    </source>
</reference>
<evidence type="ECO:0000259" key="1">
    <source>
        <dbReference type="SMART" id="SM00471"/>
    </source>
</evidence>
<organism evidence="2 3">
    <name type="scientific">Streptomyces luteosporeus</name>
    <dbReference type="NCBI Taxonomy" id="173856"/>
    <lineage>
        <taxon>Bacteria</taxon>
        <taxon>Bacillati</taxon>
        <taxon>Actinomycetota</taxon>
        <taxon>Actinomycetes</taxon>
        <taxon>Kitasatosporales</taxon>
        <taxon>Streptomycetaceae</taxon>
        <taxon>Streptomyces</taxon>
    </lineage>
</organism>
<dbReference type="InterPro" id="IPR003607">
    <property type="entry name" value="HD/PDEase_dom"/>
</dbReference>
<comment type="caution">
    <text evidence="2">The sequence shown here is derived from an EMBL/GenBank/DDBJ whole genome shotgun (WGS) entry which is preliminary data.</text>
</comment>
<dbReference type="Proteomes" id="UP001500886">
    <property type="component" value="Unassembled WGS sequence"/>
</dbReference>
<dbReference type="RefSeq" id="WP_344435565.1">
    <property type="nucleotide sequence ID" value="NZ_BAAASL010000009.1"/>
</dbReference>
<accession>A0ABP6G6A1</accession>
<dbReference type="SMART" id="SM00471">
    <property type="entry name" value="HDc"/>
    <property type="match status" value="1"/>
</dbReference>
<evidence type="ECO:0000313" key="2">
    <source>
        <dbReference type="EMBL" id="GAA2716871.1"/>
    </source>
</evidence>
<keyword evidence="3" id="KW-1185">Reference proteome</keyword>